<evidence type="ECO:0000259" key="6">
    <source>
        <dbReference type="PROSITE" id="PS50157"/>
    </source>
</evidence>
<keyword evidence="2" id="KW-0677">Repeat</keyword>
<evidence type="ECO:0000313" key="7">
    <source>
        <dbReference type="EMBL" id="CAL8149260.1"/>
    </source>
</evidence>
<dbReference type="Gene3D" id="3.30.160.60">
    <property type="entry name" value="Classic Zinc Finger"/>
    <property type="match status" value="3"/>
</dbReference>
<feature type="domain" description="C2H2-type" evidence="6">
    <location>
        <begin position="222"/>
        <end position="250"/>
    </location>
</feature>
<name>A0ABP1SAE4_9HEXA</name>
<dbReference type="Pfam" id="PF13912">
    <property type="entry name" value="zf-C2H2_6"/>
    <property type="match status" value="1"/>
</dbReference>
<gene>
    <name evidence="7" type="ORF">ODALV1_LOCUS31682</name>
</gene>
<keyword evidence="1" id="KW-0479">Metal-binding</keyword>
<dbReference type="InterPro" id="IPR036236">
    <property type="entry name" value="Znf_C2H2_sf"/>
</dbReference>
<comment type="caution">
    <text evidence="7">The sequence shown here is derived from an EMBL/GenBank/DDBJ whole genome shotgun (WGS) entry which is preliminary data.</text>
</comment>
<dbReference type="SUPFAM" id="SSF57667">
    <property type="entry name" value="beta-beta-alpha zinc fingers"/>
    <property type="match status" value="1"/>
</dbReference>
<dbReference type="SMART" id="SM00355">
    <property type="entry name" value="ZnF_C2H2"/>
    <property type="match status" value="5"/>
</dbReference>
<evidence type="ECO:0000256" key="2">
    <source>
        <dbReference type="ARBA" id="ARBA00022737"/>
    </source>
</evidence>
<dbReference type="Pfam" id="PF00096">
    <property type="entry name" value="zf-C2H2"/>
    <property type="match status" value="1"/>
</dbReference>
<proteinExistence type="predicted"/>
<reference evidence="7 8" key="1">
    <citation type="submission" date="2024-08" db="EMBL/GenBank/DDBJ databases">
        <authorList>
            <person name="Cucini C."/>
            <person name="Frati F."/>
        </authorList>
    </citation>
    <scope>NUCLEOTIDE SEQUENCE [LARGE SCALE GENOMIC DNA]</scope>
</reference>
<feature type="domain" description="C2H2-type" evidence="6">
    <location>
        <begin position="281"/>
        <end position="304"/>
    </location>
</feature>
<protein>
    <recommendedName>
        <fullName evidence="6">C2H2-type domain-containing protein</fullName>
    </recommendedName>
</protein>
<dbReference type="PROSITE" id="PS50157">
    <property type="entry name" value="ZINC_FINGER_C2H2_2"/>
    <property type="match status" value="3"/>
</dbReference>
<evidence type="ECO:0000256" key="4">
    <source>
        <dbReference type="ARBA" id="ARBA00022833"/>
    </source>
</evidence>
<feature type="domain" description="C2H2-type" evidence="6">
    <location>
        <begin position="251"/>
        <end position="279"/>
    </location>
</feature>
<evidence type="ECO:0000256" key="1">
    <source>
        <dbReference type="ARBA" id="ARBA00022723"/>
    </source>
</evidence>
<dbReference type="PANTHER" id="PTHR24379">
    <property type="entry name" value="KRAB AND ZINC FINGER DOMAIN-CONTAINING"/>
    <property type="match status" value="1"/>
</dbReference>
<accession>A0ABP1SAE4</accession>
<keyword evidence="4" id="KW-0862">Zinc</keyword>
<organism evidence="7 8">
    <name type="scientific">Orchesella dallaii</name>
    <dbReference type="NCBI Taxonomy" id="48710"/>
    <lineage>
        <taxon>Eukaryota</taxon>
        <taxon>Metazoa</taxon>
        <taxon>Ecdysozoa</taxon>
        <taxon>Arthropoda</taxon>
        <taxon>Hexapoda</taxon>
        <taxon>Collembola</taxon>
        <taxon>Entomobryomorpha</taxon>
        <taxon>Entomobryoidea</taxon>
        <taxon>Orchesellidae</taxon>
        <taxon>Orchesellinae</taxon>
        <taxon>Orchesella</taxon>
    </lineage>
</organism>
<dbReference type="PANTHER" id="PTHR24379:SF121">
    <property type="entry name" value="C2H2-TYPE DOMAIN-CONTAINING PROTEIN"/>
    <property type="match status" value="1"/>
</dbReference>
<dbReference type="InterPro" id="IPR013087">
    <property type="entry name" value="Znf_C2H2_type"/>
</dbReference>
<evidence type="ECO:0000313" key="8">
    <source>
        <dbReference type="Proteomes" id="UP001642540"/>
    </source>
</evidence>
<dbReference type="PROSITE" id="PS00028">
    <property type="entry name" value="ZINC_FINGER_C2H2_1"/>
    <property type="match status" value="2"/>
</dbReference>
<keyword evidence="3 5" id="KW-0863">Zinc-finger</keyword>
<dbReference type="EMBL" id="CAXLJM020000196">
    <property type="protein sequence ID" value="CAL8149260.1"/>
    <property type="molecule type" value="Genomic_DNA"/>
</dbReference>
<dbReference type="Proteomes" id="UP001642540">
    <property type="component" value="Unassembled WGS sequence"/>
</dbReference>
<evidence type="ECO:0000256" key="5">
    <source>
        <dbReference type="PROSITE-ProRule" id="PRU00042"/>
    </source>
</evidence>
<keyword evidence="8" id="KW-1185">Reference proteome</keyword>
<evidence type="ECO:0000256" key="3">
    <source>
        <dbReference type="ARBA" id="ARBA00022771"/>
    </source>
</evidence>
<sequence>MKPSVCLVCLRTFDGDDLASEEGNAGAPFDVPLLTRFLKFAENYLNLSSVTTQQLLLSGSDRKEAFCEKCLLKRKQALPDVLLSPLFEEAETVPMENDEVSFQDNLEHVYVEPSAREAIDMNSFDLKPANPGPIGTVIQFKTFKQDSNPELIFENENDEEIEDLPSAELTISSLAVFPVAEKAVLRINGVNYNNGRRCPRCSKVLRSEPQYHIHYRYHHLNIACNSCGKTFGNQKSWREHSNRCHKRQGVYRCEVCSKVFETAFRLTAHMRNVHDNKNRPYPCTHCNAAFKYLCNLEQHIGAIHKPGNYKCPHCPQTESKTFTTDKYLRGHIRRVHPQVLMFPPSANNVLYGHVASSESYTSAEMCDADA</sequence>